<proteinExistence type="predicted"/>
<gene>
    <name evidence="3" type="ORF">NMOB1V02_LOCUS11162</name>
</gene>
<feature type="chain" id="PRO_5036210375" evidence="2">
    <location>
        <begin position="21"/>
        <end position="189"/>
    </location>
</feature>
<keyword evidence="4" id="KW-1185">Reference proteome</keyword>
<feature type="compositionally biased region" description="Low complexity" evidence="1">
    <location>
        <begin position="75"/>
        <end position="101"/>
    </location>
</feature>
<keyword evidence="2" id="KW-0732">Signal</keyword>
<accession>A0A7R9BZI2</accession>
<dbReference type="AlphaFoldDB" id="A0A7R9BZI2"/>
<feature type="compositionally biased region" description="Low complexity" evidence="1">
    <location>
        <begin position="119"/>
        <end position="144"/>
    </location>
</feature>
<name>A0A7R9BZI2_9CRUS</name>
<dbReference type="EMBL" id="CAJPEX010005609">
    <property type="protein sequence ID" value="CAG0923699.1"/>
    <property type="molecule type" value="Genomic_DNA"/>
</dbReference>
<organism evidence="3">
    <name type="scientific">Notodromas monacha</name>
    <dbReference type="NCBI Taxonomy" id="399045"/>
    <lineage>
        <taxon>Eukaryota</taxon>
        <taxon>Metazoa</taxon>
        <taxon>Ecdysozoa</taxon>
        <taxon>Arthropoda</taxon>
        <taxon>Crustacea</taxon>
        <taxon>Oligostraca</taxon>
        <taxon>Ostracoda</taxon>
        <taxon>Podocopa</taxon>
        <taxon>Podocopida</taxon>
        <taxon>Cypridocopina</taxon>
        <taxon>Cypridoidea</taxon>
        <taxon>Cyprididae</taxon>
        <taxon>Notodromas</taxon>
    </lineage>
</organism>
<feature type="signal peptide" evidence="2">
    <location>
        <begin position="1"/>
        <end position="20"/>
    </location>
</feature>
<evidence type="ECO:0000313" key="4">
    <source>
        <dbReference type="Proteomes" id="UP000678499"/>
    </source>
</evidence>
<protein>
    <submittedName>
        <fullName evidence="3">Uncharacterized protein</fullName>
    </submittedName>
</protein>
<dbReference type="EMBL" id="OA887646">
    <property type="protein sequence ID" value="CAD7283547.1"/>
    <property type="molecule type" value="Genomic_DNA"/>
</dbReference>
<sequence length="189" mass="18355">MGKLLELCLMVLLLASSGSSEEVTAPGGGSNVAAGGLVSHPPDMTTLPPSAAMVSSPSASGSHSGNIIPSGGLPGISAAQGPSSSSASLGSSAGGLMSAGGSPVGLSGKISPKLPPRNLSGSSSAGAFLSDRRPSSSGIMGSSASGSGGTAIIWGMSAPIPALHQQSAVGQQLFWDQLDQQHPQHHHQA</sequence>
<dbReference type="Proteomes" id="UP000678499">
    <property type="component" value="Unassembled WGS sequence"/>
</dbReference>
<evidence type="ECO:0000313" key="3">
    <source>
        <dbReference type="EMBL" id="CAD7283547.1"/>
    </source>
</evidence>
<evidence type="ECO:0000256" key="2">
    <source>
        <dbReference type="SAM" id="SignalP"/>
    </source>
</evidence>
<feature type="compositionally biased region" description="Low complexity" evidence="1">
    <location>
        <begin position="48"/>
        <end position="64"/>
    </location>
</feature>
<feature type="region of interest" description="Disordered" evidence="1">
    <location>
        <begin position="34"/>
        <end position="144"/>
    </location>
</feature>
<evidence type="ECO:0000256" key="1">
    <source>
        <dbReference type="SAM" id="MobiDB-lite"/>
    </source>
</evidence>
<reference evidence="3" key="1">
    <citation type="submission" date="2020-11" db="EMBL/GenBank/DDBJ databases">
        <authorList>
            <person name="Tran Van P."/>
        </authorList>
    </citation>
    <scope>NUCLEOTIDE SEQUENCE</scope>
</reference>